<dbReference type="GO" id="GO:0043139">
    <property type="term" value="F:5'-3' DNA helicase activity"/>
    <property type="evidence" value="ECO:0007669"/>
    <property type="project" value="UniProtKB-EC"/>
</dbReference>
<dbReference type="InterPro" id="IPR010285">
    <property type="entry name" value="DNA_helicase_pif1-like_DEAD"/>
</dbReference>
<dbReference type="OrthoDB" id="2986975at2759"/>
<dbReference type="Pfam" id="PF05970">
    <property type="entry name" value="PIF1"/>
    <property type="match status" value="1"/>
</dbReference>
<proteinExistence type="inferred from homology"/>
<feature type="non-terminal residue" evidence="3">
    <location>
        <position position="256"/>
    </location>
</feature>
<evidence type="ECO:0000256" key="1">
    <source>
        <dbReference type="RuleBase" id="RU363044"/>
    </source>
</evidence>
<protein>
    <recommendedName>
        <fullName evidence="1">ATP-dependent DNA helicase</fullName>
        <ecNumber evidence="1">5.6.2.3</ecNumber>
    </recommendedName>
</protein>
<sequence length="256" mass="28559">MISRGSERGISAQAKVKLQQFWHDYEYLIIDEMSMVGKTFLAKLSRNIAVGKMTDAGAVTAHSFGGINVIMCGDFHQFPPVAVGPSEALYVPSKPQNKGTPAQLGRAIYEEFQTVVILQEQMRVTDKVWQDFLYGVRMGRVQEPHIAMLRQLVLTNPSAPPLDFTVPPWADACLVTPRHAVRRQWNDAALRKHARHIGGVVFVCTAEDTIKGNPLNLQQRYAFTLRGSAGESQGRRVKRELPDQVELCVGMKVMVT</sequence>
<keyword evidence="1" id="KW-0227">DNA damage</keyword>
<dbReference type="EMBL" id="KN833707">
    <property type="protein sequence ID" value="KIK25555.1"/>
    <property type="molecule type" value="Genomic_DNA"/>
</dbReference>
<reference evidence="3 4" key="1">
    <citation type="submission" date="2014-04" db="EMBL/GenBank/DDBJ databases">
        <authorList>
            <consortium name="DOE Joint Genome Institute"/>
            <person name="Kuo A."/>
            <person name="Kohler A."/>
            <person name="Costa M.D."/>
            <person name="Nagy L.G."/>
            <person name="Floudas D."/>
            <person name="Copeland A."/>
            <person name="Barry K.W."/>
            <person name="Cichocki N."/>
            <person name="Veneault-Fourrey C."/>
            <person name="LaButti K."/>
            <person name="Lindquist E.A."/>
            <person name="Lipzen A."/>
            <person name="Lundell T."/>
            <person name="Morin E."/>
            <person name="Murat C."/>
            <person name="Sun H."/>
            <person name="Tunlid A."/>
            <person name="Henrissat B."/>
            <person name="Grigoriev I.V."/>
            <person name="Hibbett D.S."/>
            <person name="Martin F."/>
            <person name="Nordberg H.P."/>
            <person name="Cantor M.N."/>
            <person name="Hua S.X."/>
        </authorList>
    </citation>
    <scope>NUCLEOTIDE SEQUENCE [LARGE SCALE GENOMIC DNA]</scope>
    <source>
        <strain evidence="3 4">441</strain>
    </source>
</reference>
<dbReference type="GO" id="GO:0016887">
    <property type="term" value="F:ATP hydrolysis activity"/>
    <property type="evidence" value="ECO:0007669"/>
    <property type="project" value="RHEA"/>
</dbReference>
<evidence type="ECO:0000313" key="3">
    <source>
        <dbReference type="EMBL" id="KIK25555.1"/>
    </source>
</evidence>
<keyword evidence="1" id="KW-0378">Hydrolase</keyword>
<dbReference type="Proteomes" id="UP000054018">
    <property type="component" value="Unassembled WGS sequence"/>
</dbReference>
<feature type="domain" description="DNA helicase Pif1-like DEAD-box helicase" evidence="2">
    <location>
        <begin position="13"/>
        <end position="88"/>
    </location>
</feature>
<keyword evidence="4" id="KW-1185">Reference proteome</keyword>
<dbReference type="SUPFAM" id="SSF52540">
    <property type="entry name" value="P-loop containing nucleoside triphosphate hydrolases"/>
    <property type="match status" value="2"/>
</dbReference>
<dbReference type="HOGENOM" id="CLU_084958_0_0_1"/>
<dbReference type="GO" id="GO:0006310">
    <property type="term" value="P:DNA recombination"/>
    <property type="evidence" value="ECO:0007669"/>
    <property type="project" value="UniProtKB-KW"/>
</dbReference>
<reference evidence="4" key="2">
    <citation type="submission" date="2015-01" db="EMBL/GenBank/DDBJ databases">
        <title>Evolutionary Origins and Diversification of the Mycorrhizal Mutualists.</title>
        <authorList>
            <consortium name="DOE Joint Genome Institute"/>
            <consortium name="Mycorrhizal Genomics Consortium"/>
            <person name="Kohler A."/>
            <person name="Kuo A."/>
            <person name="Nagy L.G."/>
            <person name="Floudas D."/>
            <person name="Copeland A."/>
            <person name="Barry K.W."/>
            <person name="Cichocki N."/>
            <person name="Veneault-Fourrey C."/>
            <person name="LaButti K."/>
            <person name="Lindquist E.A."/>
            <person name="Lipzen A."/>
            <person name="Lundell T."/>
            <person name="Morin E."/>
            <person name="Murat C."/>
            <person name="Riley R."/>
            <person name="Ohm R."/>
            <person name="Sun H."/>
            <person name="Tunlid A."/>
            <person name="Henrissat B."/>
            <person name="Grigoriev I.V."/>
            <person name="Hibbett D.S."/>
            <person name="Martin F."/>
        </authorList>
    </citation>
    <scope>NUCLEOTIDE SEQUENCE [LARGE SCALE GENOMIC DNA]</scope>
    <source>
        <strain evidence="4">441</strain>
    </source>
</reference>
<dbReference type="Gene3D" id="3.40.50.300">
    <property type="entry name" value="P-loop containing nucleotide triphosphate hydrolases"/>
    <property type="match status" value="1"/>
</dbReference>
<dbReference type="GO" id="GO:0000723">
    <property type="term" value="P:telomere maintenance"/>
    <property type="evidence" value="ECO:0007669"/>
    <property type="project" value="InterPro"/>
</dbReference>
<comment type="catalytic activity">
    <reaction evidence="1">
        <text>ATP + H2O = ADP + phosphate + H(+)</text>
        <dbReference type="Rhea" id="RHEA:13065"/>
        <dbReference type="ChEBI" id="CHEBI:15377"/>
        <dbReference type="ChEBI" id="CHEBI:15378"/>
        <dbReference type="ChEBI" id="CHEBI:30616"/>
        <dbReference type="ChEBI" id="CHEBI:43474"/>
        <dbReference type="ChEBI" id="CHEBI:456216"/>
        <dbReference type="EC" id="5.6.2.3"/>
    </reaction>
</comment>
<dbReference type="GO" id="GO:0006281">
    <property type="term" value="P:DNA repair"/>
    <property type="evidence" value="ECO:0007669"/>
    <property type="project" value="UniProtKB-KW"/>
</dbReference>
<keyword evidence="1" id="KW-0347">Helicase</keyword>
<dbReference type="InterPro" id="IPR051055">
    <property type="entry name" value="PIF1_helicase"/>
</dbReference>
<dbReference type="PANTHER" id="PTHR47642">
    <property type="entry name" value="ATP-DEPENDENT DNA HELICASE"/>
    <property type="match status" value="1"/>
</dbReference>
<keyword evidence="1" id="KW-0067">ATP-binding</keyword>
<evidence type="ECO:0000313" key="4">
    <source>
        <dbReference type="Proteomes" id="UP000054018"/>
    </source>
</evidence>
<name>A0A0C9YKR9_9AGAM</name>
<keyword evidence="1" id="KW-0233">DNA recombination</keyword>
<dbReference type="EC" id="5.6.2.3" evidence="1"/>
<evidence type="ECO:0000259" key="2">
    <source>
        <dbReference type="Pfam" id="PF05970"/>
    </source>
</evidence>
<comment type="cofactor">
    <cofactor evidence="1">
        <name>Mg(2+)</name>
        <dbReference type="ChEBI" id="CHEBI:18420"/>
    </cofactor>
</comment>
<gene>
    <name evidence="3" type="ORF">PISMIDRAFT_96710</name>
</gene>
<dbReference type="AlphaFoldDB" id="A0A0C9YKR9"/>
<dbReference type="STRING" id="765257.A0A0C9YKR9"/>
<dbReference type="GO" id="GO:0005524">
    <property type="term" value="F:ATP binding"/>
    <property type="evidence" value="ECO:0007669"/>
    <property type="project" value="UniProtKB-KW"/>
</dbReference>
<organism evidence="3 4">
    <name type="scientific">Pisolithus microcarpus 441</name>
    <dbReference type="NCBI Taxonomy" id="765257"/>
    <lineage>
        <taxon>Eukaryota</taxon>
        <taxon>Fungi</taxon>
        <taxon>Dikarya</taxon>
        <taxon>Basidiomycota</taxon>
        <taxon>Agaricomycotina</taxon>
        <taxon>Agaricomycetes</taxon>
        <taxon>Agaricomycetidae</taxon>
        <taxon>Boletales</taxon>
        <taxon>Sclerodermatineae</taxon>
        <taxon>Pisolithaceae</taxon>
        <taxon>Pisolithus</taxon>
    </lineage>
</organism>
<keyword evidence="1" id="KW-0547">Nucleotide-binding</keyword>
<dbReference type="InterPro" id="IPR027417">
    <property type="entry name" value="P-loop_NTPase"/>
</dbReference>
<keyword evidence="1" id="KW-0234">DNA repair</keyword>
<accession>A0A0C9YKR9</accession>
<comment type="similarity">
    <text evidence="1">Belongs to the helicase family.</text>
</comment>